<dbReference type="AlphaFoldDB" id="A0A3B6D7M8"/>
<dbReference type="PANTHER" id="PTHR22904:SF523">
    <property type="entry name" value="STRESS-INDUCED-PHOSPHOPROTEIN 1"/>
    <property type="match status" value="1"/>
</dbReference>
<dbReference type="InterPro" id="IPR019734">
    <property type="entry name" value="TPR_rpt"/>
</dbReference>
<dbReference type="OMA" id="EGTIIWH"/>
<dbReference type="OrthoDB" id="412869at2759"/>
<dbReference type="Gramene" id="TraesWEE_scaffold_036190_01G000100.1">
    <property type="protein sequence ID" value="TraesWEE_scaffold_036190_01G000100.1"/>
    <property type="gene ID" value="TraesWEE_scaffold_036190_01G000100"/>
</dbReference>
<reference evidence="4" key="2">
    <citation type="submission" date="2018-10" db="UniProtKB">
        <authorList>
            <consortium name="EnsemblPlants"/>
        </authorList>
    </citation>
    <scope>IDENTIFICATION</scope>
</reference>
<dbReference type="Gramene" id="TraesCS2D02G117300.1">
    <property type="protein sequence ID" value="TraesCS2D02G117300.1"/>
    <property type="gene ID" value="TraesCS2D02G117300"/>
</dbReference>
<dbReference type="SMR" id="A0A3B6D7M8"/>
<dbReference type="EnsemblPlants" id="TraesCS2D02G117300.1">
    <property type="protein sequence ID" value="TraesCS2D02G117300.1"/>
    <property type="gene ID" value="TraesCS2D02G117300"/>
</dbReference>
<keyword evidence="1" id="KW-0677">Repeat</keyword>
<accession>A0A3B6D7M8</accession>
<dbReference type="PROSITE" id="PS50005">
    <property type="entry name" value="TPR"/>
    <property type="match status" value="1"/>
</dbReference>
<dbReference type="STRING" id="4565.A0A3B6D7M8"/>
<sequence length="86" mass="9620">MKFEPSPKDLAILLANRSFCLLRLGRGKDALSDADACTMVRPRWPKGYYRKGAALMLQEDYEKASEAFEDGLKLDPTNADIANALR</sequence>
<evidence type="ECO:0000313" key="5">
    <source>
        <dbReference type="Proteomes" id="UP000019116"/>
    </source>
</evidence>
<dbReference type="Proteomes" id="UP000019116">
    <property type="component" value="Chromosome 2D"/>
</dbReference>
<dbReference type="Gramene" id="TraesCS2D03G0246800.1">
    <property type="protein sequence ID" value="TraesCS2D03G0246800.1.CDS"/>
    <property type="gene ID" value="TraesCS2D03G0246800"/>
</dbReference>
<reference evidence="4" key="1">
    <citation type="submission" date="2018-08" db="EMBL/GenBank/DDBJ databases">
        <authorList>
            <person name="Rossello M."/>
        </authorList>
    </citation>
    <scope>NUCLEOTIDE SEQUENCE [LARGE SCALE GENOMIC DNA]</scope>
    <source>
        <strain evidence="4">cv. Chinese Spring</strain>
    </source>
</reference>
<dbReference type="InterPro" id="IPR011990">
    <property type="entry name" value="TPR-like_helical_dom_sf"/>
</dbReference>
<protein>
    <submittedName>
        <fullName evidence="4">Uncharacterized protein</fullName>
    </submittedName>
</protein>
<evidence type="ECO:0000313" key="4">
    <source>
        <dbReference type="EnsemblPlants" id="TraesCS2D02G117300.1"/>
    </source>
</evidence>
<name>A0A3B6D7M8_WHEAT</name>
<dbReference type="Pfam" id="PF00515">
    <property type="entry name" value="TPR_1"/>
    <property type="match status" value="1"/>
</dbReference>
<keyword evidence="2 3" id="KW-0802">TPR repeat</keyword>
<dbReference type="Gene3D" id="1.25.40.10">
    <property type="entry name" value="Tetratricopeptide repeat domain"/>
    <property type="match status" value="1"/>
</dbReference>
<organism evidence="4">
    <name type="scientific">Triticum aestivum</name>
    <name type="common">Wheat</name>
    <dbReference type="NCBI Taxonomy" id="4565"/>
    <lineage>
        <taxon>Eukaryota</taxon>
        <taxon>Viridiplantae</taxon>
        <taxon>Streptophyta</taxon>
        <taxon>Embryophyta</taxon>
        <taxon>Tracheophyta</taxon>
        <taxon>Spermatophyta</taxon>
        <taxon>Magnoliopsida</taxon>
        <taxon>Liliopsida</taxon>
        <taxon>Poales</taxon>
        <taxon>Poaceae</taxon>
        <taxon>BOP clade</taxon>
        <taxon>Pooideae</taxon>
        <taxon>Triticodae</taxon>
        <taxon>Triticeae</taxon>
        <taxon>Triticinae</taxon>
        <taxon>Triticum</taxon>
    </lineage>
</organism>
<evidence type="ECO:0000256" key="2">
    <source>
        <dbReference type="ARBA" id="ARBA00022803"/>
    </source>
</evidence>
<feature type="repeat" description="TPR" evidence="3">
    <location>
        <begin position="45"/>
        <end position="78"/>
    </location>
</feature>
<proteinExistence type="predicted"/>
<keyword evidence="5" id="KW-1185">Reference proteome</keyword>
<dbReference type="SUPFAM" id="SSF48452">
    <property type="entry name" value="TPR-like"/>
    <property type="match status" value="1"/>
</dbReference>
<dbReference type="PANTHER" id="PTHR22904">
    <property type="entry name" value="TPR REPEAT CONTAINING PROTEIN"/>
    <property type="match status" value="1"/>
</dbReference>
<evidence type="ECO:0000256" key="3">
    <source>
        <dbReference type="PROSITE-ProRule" id="PRU00339"/>
    </source>
</evidence>
<dbReference type="SMART" id="SM00028">
    <property type="entry name" value="TPR"/>
    <property type="match status" value="2"/>
</dbReference>
<evidence type="ECO:0000256" key="1">
    <source>
        <dbReference type="ARBA" id="ARBA00022737"/>
    </source>
</evidence>